<evidence type="ECO:0000313" key="2">
    <source>
        <dbReference type="Proteomes" id="UP000828941"/>
    </source>
</evidence>
<dbReference type="Proteomes" id="UP000828941">
    <property type="component" value="Chromosome 2"/>
</dbReference>
<keyword evidence="2" id="KW-1185">Reference proteome</keyword>
<dbReference type="EMBL" id="CM039427">
    <property type="protein sequence ID" value="KAI4355706.1"/>
    <property type="molecule type" value="Genomic_DNA"/>
</dbReference>
<sequence>MPGSSEADIEDKIDIKWGNKRGVGGKNRDIQFYESFIYDGVEYFLYDCVCFYSSGNLETNIGKLVKICEKPTREKIVKVVWFFRPIEIRDFLGSYKPCWNELFLASGEGKGVSNFNLVETIVGKCSVVCSSNDKRNPEPSESELKKADYFFNCTFNVGRLKIVDKFPDEIDGIKVENLFNKKKDQNISNPPHIGTSIKQLNERSRLSSKLGQVVENAAVDGHFGSGIQPVEKESKEGTAVLVDKIPASNHKSISRDKGVIKKSTVPSGSCQDEDKPDVRSNENVLRKNVVDSFPYKKRMALEENSPIRRRRDPTAEEDFDDRRRKTSREVKPEIGEAKAVKRLKTSGKMMEVTGRPDAPWEDRLQRAEQLGTLVLLNNLDPSYTSYEVEDLVWHALNEKVEARKIEWSSTFNPYYGRALVIFRTKDAAVGAISMLSKRSLILGDGRIVTGMRGSLRDLGKQTTNFIGHLSIGRYKSQTKRLSDDVRNAVSTAHCSQTNTIEYGMALEWFELQYKTDLWWKALNEKQMKEIENVKTRLEGTASSSSQIE</sequence>
<accession>A0ACB9Q4H0</accession>
<reference evidence="1 2" key="1">
    <citation type="journal article" date="2022" name="DNA Res.">
        <title>Chromosomal-level genome assembly of the orchid tree Bauhinia variegata (Leguminosae; Cercidoideae) supports the allotetraploid origin hypothesis of Bauhinia.</title>
        <authorList>
            <person name="Zhong Y."/>
            <person name="Chen Y."/>
            <person name="Zheng D."/>
            <person name="Pang J."/>
            <person name="Liu Y."/>
            <person name="Luo S."/>
            <person name="Meng S."/>
            <person name="Qian L."/>
            <person name="Wei D."/>
            <person name="Dai S."/>
            <person name="Zhou R."/>
        </authorList>
    </citation>
    <scope>NUCLEOTIDE SEQUENCE [LARGE SCALE GENOMIC DNA]</scope>
    <source>
        <strain evidence="1">BV-YZ2020</strain>
    </source>
</reference>
<comment type="caution">
    <text evidence="1">The sequence shown here is derived from an EMBL/GenBank/DDBJ whole genome shotgun (WGS) entry which is preliminary data.</text>
</comment>
<name>A0ACB9Q4H0_BAUVA</name>
<gene>
    <name evidence="1" type="ORF">L6164_004454</name>
</gene>
<protein>
    <submittedName>
        <fullName evidence="1">Uncharacterized protein</fullName>
    </submittedName>
</protein>
<organism evidence="1 2">
    <name type="scientific">Bauhinia variegata</name>
    <name type="common">Purple orchid tree</name>
    <name type="synonym">Phanera variegata</name>
    <dbReference type="NCBI Taxonomy" id="167791"/>
    <lineage>
        <taxon>Eukaryota</taxon>
        <taxon>Viridiplantae</taxon>
        <taxon>Streptophyta</taxon>
        <taxon>Embryophyta</taxon>
        <taxon>Tracheophyta</taxon>
        <taxon>Spermatophyta</taxon>
        <taxon>Magnoliopsida</taxon>
        <taxon>eudicotyledons</taxon>
        <taxon>Gunneridae</taxon>
        <taxon>Pentapetalae</taxon>
        <taxon>rosids</taxon>
        <taxon>fabids</taxon>
        <taxon>Fabales</taxon>
        <taxon>Fabaceae</taxon>
        <taxon>Cercidoideae</taxon>
        <taxon>Cercideae</taxon>
        <taxon>Bauhiniinae</taxon>
        <taxon>Bauhinia</taxon>
    </lineage>
</organism>
<evidence type="ECO:0000313" key="1">
    <source>
        <dbReference type="EMBL" id="KAI4355706.1"/>
    </source>
</evidence>
<proteinExistence type="predicted"/>